<gene>
    <name evidence="1" type="ORF">BV25DRAFT_1866744</name>
</gene>
<dbReference type="EMBL" id="MU277187">
    <property type="protein sequence ID" value="KAI0068818.1"/>
    <property type="molecule type" value="Genomic_DNA"/>
</dbReference>
<comment type="caution">
    <text evidence="1">The sequence shown here is derived from an EMBL/GenBank/DDBJ whole genome shotgun (WGS) entry which is preliminary data.</text>
</comment>
<name>A0ACB8TK97_9AGAM</name>
<keyword evidence="2" id="KW-1185">Reference proteome</keyword>
<proteinExistence type="predicted"/>
<evidence type="ECO:0000313" key="1">
    <source>
        <dbReference type="EMBL" id="KAI0068818.1"/>
    </source>
</evidence>
<organism evidence="1 2">
    <name type="scientific">Artomyces pyxidatus</name>
    <dbReference type="NCBI Taxonomy" id="48021"/>
    <lineage>
        <taxon>Eukaryota</taxon>
        <taxon>Fungi</taxon>
        <taxon>Dikarya</taxon>
        <taxon>Basidiomycota</taxon>
        <taxon>Agaricomycotina</taxon>
        <taxon>Agaricomycetes</taxon>
        <taxon>Russulales</taxon>
        <taxon>Auriscalpiaceae</taxon>
        <taxon>Artomyces</taxon>
    </lineage>
</organism>
<dbReference type="Proteomes" id="UP000814140">
    <property type="component" value="Unassembled WGS sequence"/>
</dbReference>
<sequence>MVHPSHAPATDDVERLSDLHIKTEPSDTPTPSDASAQAAELKKESEEPPLRRRDSIGSALARHESIADAASLASIDRPPSEQEQLPPAKVYHPLSPAVLALLMPASVFGLLARLGIEALVTYDGHSIFPLAYAQGLGCLIMGIALRLKDPIGGFYGPLYTALTTGFCGSLTTFSGWQLDVFNSWINEGQFRRDWLRDVIDGCTKLFFTLSVALASFSFGIHVGTILEPYIPIIRPPRAYIRHSITLLSILIYFATYPAYFHLPTSFRHQATAALLFCFPGTLTRYLLSLQLNPRYKLIPVGTLVANSFGTAILAMCHVLQGLPNPVSANSCALLQGVADGYCGCLTTVSTFAAEVTALEIRKRWFYATLSIVVGQLLMLVVLGPSFWSGGVSPQGTCATV</sequence>
<protein>
    <submittedName>
        <fullName evidence="1">Uncharacterized protein</fullName>
    </submittedName>
</protein>
<reference evidence="1" key="2">
    <citation type="journal article" date="2022" name="New Phytol.">
        <title>Evolutionary transition to the ectomycorrhizal habit in the genomes of a hyperdiverse lineage of mushroom-forming fungi.</title>
        <authorList>
            <person name="Looney B."/>
            <person name="Miyauchi S."/>
            <person name="Morin E."/>
            <person name="Drula E."/>
            <person name="Courty P.E."/>
            <person name="Kohler A."/>
            <person name="Kuo A."/>
            <person name="LaButti K."/>
            <person name="Pangilinan J."/>
            <person name="Lipzen A."/>
            <person name="Riley R."/>
            <person name="Andreopoulos W."/>
            <person name="He G."/>
            <person name="Johnson J."/>
            <person name="Nolan M."/>
            <person name="Tritt A."/>
            <person name="Barry K.W."/>
            <person name="Grigoriev I.V."/>
            <person name="Nagy L.G."/>
            <person name="Hibbett D."/>
            <person name="Henrissat B."/>
            <person name="Matheny P.B."/>
            <person name="Labbe J."/>
            <person name="Martin F.M."/>
        </authorList>
    </citation>
    <scope>NUCLEOTIDE SEQUENCE</scope>
    <source>
        <strain evidence="1">HHB10654</strain>
    </source>
</reference>
<accession>A0ACB8TK97</accession>
<evidence type="ECO:0000313" key="2">
    <source>
        <dbReference type="Proteomes" id="UP000814140"/>
    </source>
</evidence>
<reference evidence="1" key="1">
    <citation type="submission" date="2021-03" db="EMBL/GenBank/DDBJ databases">
        <authorList>
            <consortium name="DOE Joint Genome Institute"/>
            <person name="Ahrendt S."/>
            <person name="Looney B.P."/>
            <person name="Miyauchi S."/>
            <person name="Morin E."/>
            <person name="Drula E."/>
            <person name="Courty P.E."/>
            <person name="Chicoki N."/>
            <person name="Fauchery L."/>
            <person name="Kohler A."/>
            <person name="Kuo A."/>
            <person name="Labutti K."/>
            <person name="Pangilinan J."/>
            <person name="Lipzen A."/>
            <person name="Riley R."/>
            <person name="Andreopoulos W."/>
            <person name="He G."/>
            <person name="Johnson J."/>
            <person name="Barry K.W."/>
            <person name="Grigoriev I.V."/>
            <person name="Nagy L."/>
            <person name="Hibbett D."/>
            <person name="Henrissat B."/>
            <person name="Matheny P.B."/>
            <person name="Labbe J."/>
            <person name="Martin F."/>
        </authorList>
    </citation>
    <scope>NUCLEOTIDE SEQUENCE</scope>
    <source>
        <strain evidence="1">HHB10654</strain>
    </source>
</reference>